<feature type="compositionally biased region" description="Basic and acidic residues" evidence="5">
    <location>
        <begin position="988"/>
        <end position="998"/>
    </location>
</feature>
<evidence type="ECO:0000256" key="2">
    <source>
        <dbReference type="ARBA" id="ARBA00022448"/>
    </source>
</evidence>
<dbReference type="PANTHER" id="PTHR12894:SF27">
    <property type="entry name" value="TRANSFORMING GROWTH FACTOR-BETA RECEPTOR-ASSOCIATED PROTEIN 1"/>
    <property type="match status" value="1"/>
</dbReference>
<keyword evidence="3" id="KW-0963">Cytoplasm</keyword>
<dbReference type="InterPro" id="IPR032914">
    <property type="entry name" value="Vam6/VPS39/TRAP1"/>
</dbReference>
<dbReference type="OrthoDB" id="10258882at2759"/>
<dbReference type="GO" id="GO:0016020">
    <property type="term" value="C:membrane"/>
    <property type="evidence" value="ECO:0007669"/>
    <property type="project" value="TreeGrafter"/>
</dbReference>
<comment type="subcellular location">
    <subcellularLocation>
        <location evidence="1">Cytoplasm</location>
    </subcellularLocation>
</comment>
<keyword evidence="2" id="KW-0813">Transport</keyword>
<dbReference type="PROSITE" id="PS50219">
    <property type="entry name" value="CNH"/>
    <property type="match status" value="1"/>
</dbReference>
<evidence type="ECO:0000256" key="4">
    <source>
        <dbReference type="ARBA" id="ARBA00022927"/>
    </source>
</evidence>
<dbReference type="InterPro" id="IPR001180">
    <property type="entry name" value="CNH_dom"/>
</dbReference>
<dbReference type="STRING" id="1314777.A0A164N1Y9"/>
<gene>
    <name evidence="7" type="ORF">SISNIDRAFT_433860</name>
</gene>
<proteinExistence type="predicted"/>
<keyword evidence="4" id="KW-0653">Protein transport</keyword>
<dbReference type="GO" id="GO:0005737">
    <property type="term" value="C:cytoplasm"/>
    <property type="evidence" value="ECO:0007669"/>
    <property type="project" value="UniProtKB-SubCell"/>
</dbReference>
<dbReference type="GO" id="GO:0006914">
    <property type="term" value="P:autophagy"/>
    <property type="evidence" value="ECO:0007669"/>
    <property type="project" value="TreeGrafter"/>
</dbReference>
<feature type="region of interest" description="Disordered" evidence="5">
    <location>
        <begin position="976"/>
        <end position="1027"/>
    </location>
</feature>
<evidence type="ECO:0000256" key="1">
    <source>
        <dbReference type="ARBA" id="ARBA00004496"/>
    </source>
</evidence>
<keyword evidence="8" id="KW-1185">Reference proteome</keyword>
<dbReference type="AlphaFoldDB" id="A0A164N1Y9"/>
<dbReference type="EMBL" id="KV419453">
    <property type="protein sequence ID" value="KZS87273.1"/>
    <property type="molecule type" value="Genomic_DNA"/>
</dbReference>
<protein>
    <recommendedName>
        <fullName evidence="6">CNH domain-containing protein</fullName>
    </recommendedName>
</protein>
<sequence>MSWLQVLAPSQSNYVRCACAIRNDIYVGCADGAVLRFSLPQLENGLAESYMLLNRHAFPQGKAIDDIKVIPSIRKILVQTDRRIYFFTYPDLDPIPPDKMPPLKNVVTFCLDERPPPPLKLGQAPLAAEILVVKPKFIAPYVIGDKVVPRPDMGFPETSKPVLARRYGDFVCIGDTQLYRMVDLDAKLHFEIVQVSQSEDVSEKPTPSLAVLSKNEFLLVTWSGTASFGVSLMGTGDPSRNPIEYKHQLRSLAVDYPHIIAITANQTILVRSIDDPVEDPDTFSYLQTFQPSPKLPLPVAILGTQGDFFVPYNHGALRLEQVSFSLPLSDAGNQWGDQSEGVRNAPVSPQFENSRILVLGDNSIQALCAPPVISRAESLIESNQIEQSVALLDEIHRQANSTNPPDPSKITEARYLRQKLGYRCLSLCSFEEAGRQLFLGRLDPRLLIRYFPSIVGSLFEVSPYATNYIGLKPDVPETDIADLVVTNIVRNYSPHLEPNTRTAHPTVELGKVLNSQAREMLLEYLSKWRVQRRANLIPEDHDTPFIDVAVDTVLLRLFAEDRKEEELGSLLQESQNINLGDVEQTLIDMQQFQILCSLYEQHGNEAKLIETWAKLVEGEWKDPRIADPLQRIGSLLSKTKDRVLFKKHIFWLTKRDLDFGLKLLTSRDVQKSGDFDDASTLSQLRMLSEEAADLFLEHIVLQKRSDDADIHTRLAVRLLHRVLRALPNATSELVTSAPDFETLSTARGMTVLTALANVPDSPLKRLRFKTLLFLQGSSRYDFHEVRKTLQNARDLLQIEMTLVDGKLALHEEALSILVHELNDPISAQLYCTKGGNIIPENLANFVASQLDLQPWSLYMVSQLRAAQKLPQSTETEQGALLRVLFGVLLTTPNAREDTAQLLDTQGSQLDAEHVVSTAPPDWPVSVLSSFLSRSFAQSFHLRCEGQILKALSTGQNLEVAERTWMLEQELGYVIEEPDEEVGPEVEIDEKVLSEKTGADDFNPPPDEIHPSELGSGYHLDFRDSDTR</sequence>
<evidence type="ECO:0000256" key="3">
    <source>
        <dbReference type="ARBA" id="ARBA00022490"/>
    </source>
</evidence>
<accession>A0A164N1Y9</accession>
<reference evidence="7 8" key="1">
    <citation type="journal article" date="2016" name="Mol. Biol. Evol.">
        <title>Comparative Genomics of Early-Diverging Mushroom-Forming Fungi Provides Insights into the Origins of Lignocellulose Decay Capabilities.</title>
        <authorList>
            <person name="Nagy L.G."/>
            <person name="Riley R."/>
            <person name="Tritt A."/>
            <person name="Adam C."/>
            <person name="Daum C."/>
            <person name="Floudas D."/>
            <person name="Sun H."/>
            <person name="Yadav J.S."/>
            <person name="Pangilinan J."/>
            <person name="Larsson K.H."/>
            <person name="Matsuura K."/>
            <person name="Barry K."/>
            <person name="Labutti K."/>
            <person name="Kuo R."/>
            <person name="Ohm R.A."/>
            <person name="Bhattacharya S.S."/>
            <person name="Shirouzu T."/>
            <person name="Yoshinaga Y."/>
            <person name="Martin F.M."/>
            <person name="Grigoriev I.V."/>
            <person name="Hibbett D.S."/>
        </authorList>
    </citation>
    <scope>NUCLEOTIDE SEQUENCE [LARGE SCALE GENOMIC DNA]</scope>
    <source>
        <strain evidence="7 8">HHB9708</strain>
    </source>
</reference>
<feature type="domain" description="CNH" evidence="6">
    <location>
        <begin position="12"/>
        <end position="299"/>
    </location>
</feature>
<name>A0A164N1Y9_9AGAM</name>
<feature type="compositionally biased region" description="Acidic residues" evidence="5">
    <location>
        <begin position="976"/>
        <end position="987"/>
    </location>
</feature>
<evidence type="ECO:0000259" key="6">
    <source>
        <dbReference type="PROSITE" id="PS50219"/>
    </source>
</evidence>
<dbReference type="InterPro" id="IPR019452">
    <property type="entry name" value="VPS39/TGF_beta_rcpt-assoc_1"/>
</dbReference>
<dbReference type="Pfam" id="PF10366">
    <property type="entry name" value="Vps39_1"/>
    <property type="match status" value="1"/>
</dbReference>
<organism evidence="7 8">
    <name type="scientific">Sistotremastrum niveocremeum HHB9708</name>
    <dbReference type="NCBI Taxonomy" id="1314777"/>
    <lineage>
        <taxon>Eukaryota</taxon>
        <taxon>Fungi</taxon>
        <taxon>Dikarya</taxon>
        <taxon>Basidiomycota</taxon>
        <taxon>Agaricomycotina</taxon>
        <taxon>Agaricomycetes</taxon>
        <taxon>Sistotremastrales</taxon>
        <taxon>Sistotremastraceae</taxon>
        <taxon>Sertulicium</taxon>
        <taxon>Sertulicium niveocremeum</taxon>
    </lineage>
</organism>
<evidence type="ECO:0000313" key="8">
    <source>
        <dbReference type="Proteomes" id="UP000076722"/>
    </source>
</evidence>
<evidence type="ECO:0000313" key="7">
    <source>
        <dbReference type="EMBL" id="KZS87273.1"/>
    </source>
</evidence>
<dbReference type="Proteomes" id="UP000076722">
    <property type="component" value="Unassembled WGS sequence"/>
</dbReference>
<dbReference type="PANTHER" id="PTHR12894">
    <property type="entry name" value="CNH DOMAIN CONTAINING"/>
    <property type="match status" value="1"/>
</dbReference>
<dbReference type="GO" id="GO:0015031">
    <property type="term" value="P:protein transport"/>
    <property type="evidence" value="ECO:0007669"/>
    <property type="project" value="UniProtKB-KW"/>
</dbReference>
<evidence type="ECO:0000256" key="5">
    <source>
        <dbReference type="SAM" id="MobiDB-lite"/>
    </source>
</evidence>
<dbReference type="GO" id="GO:0034058">
    <property type="term" value="P:endosomal vesicle fusion"/>
    <property type="evidence" value="ECO:0007669"/>
    <property type="project" value="TreeGrafter"/>
</dbReference>